<organism evidence="16 17">
    <name type="scientific">Dichanthelium oligosanthes</name>
    <dbReference type="NCBI Taxonomy" id="888268"/>
    <lineage>
        <taxon>Eukaryota</taxon>
        <taxon>Viridiplantae</taxon>
        <taxon>Streptophyta</taxon>
        <taxon>Embryophyta</taxon>
        <taxon>Tracheophyta</taxon>
        <taxon>Spermatophyta</taxon>
        <taxon>Magnoliopsida</taxon>
        <taxon>Liliopsida</taxon>
        <taxon>Poales</taxon>
        <taxon>Poaceae</taxon>
        <taxon>PACMAD clade</taxon>
        <taxon>Panicoideae</taxon>
        <taxon>Panicodae</taxon>
        <taxon>Paniceae</taxon>
        <taxon>Dichantheliinae</taxon>
        <taxon>Dichanthelium</taxon>
    </lineage>
</organism>
<dbReference type="Gene3D" id="1.10.510.10">
    <property type="entry name" value="Transferase(Phosphotransferase) domain 1"/>
    <property type="match status" value="1"/>
</dbReference>
<dbReference type="SMART" id="SM00220">
    <property type="entry name" value="S_TKc"/>
    <property type="match status" value="1"/>
</dbReference>
<dbReference type="OrthoDB" id="678353at2759"/>
<evidence type="ECO:0000256" key="14">
    <source>
        <dbReference type="ARBA" id="ARBA00048679"/>
    </source>
</evidence>
<evidence type="ECO:0000256" key="9">
    <source>
        <dbReference type="ARBA" id="ARBA00022840"/>
    </source>
</evidence>
<accession>A0A1E5V2I7</accession>
<gene>
    <name evidence="16" type="ORF">BAE44_0019650</name>
</gene>
<dbReference type="SUPFAM" id="SSF56112">
    <property type="entry name" value="Protein kinase-like (PK-like)"/>
    <property type="match status" value="1"/>
</dbReference>
<dbReference type="Proteomes" id="UP000095767">
    <property type="component" value="Unassembled WGS sequence"/>
</dbReference>
<evidence type="ECO:0000313" key="16">
    <source>
        <dbReference type="EMBL" id="OEL19331.1"/>
    </source>
</evidence>
<keyword evidence="3" id="KW-0723">Serine/threonine-protein kinase</keyword>
<dbReference type="InterPro" id="IPR011009">
    <property type="entry name" value="Kinase-like_dom_sf"/>
</dbReference>
<dbReference type="PANTHER" id="PTHR27009">
    <property type="entry name" value="RUST RESISTANCE KINASE LR10-RELATED"/>
    <property type="match status" value="1"/>
</dbReference>
<dbReference type="GO" id="GO:0004674">
    <property type="term" value="F:protein serine/threonine kinase activity"/>
    <property type="evidence" value="ECO:0007669"/>
    <property type="project" value="UniProtKB-KW"/>
</dbReference>
<protein>
    <recommendedName>
        <fullName evidence="2">non-specific serine/threonine protein kinase</fullName>
        <ecNumber evidence="2">2.7.11.1</ecNumber>
    </recommendedName>
</protein>
<dbReference type="PROSITE" id="PS50011">
    <property type="entry name" value="PROTEIN_KINASE_DOM"/>
    <property type="match status" value="1"/>
</dbReference>
<dbReference type="Pfam" id="PF00069">
    <property type="entry name" value="Pkinase"/>
    <property type="match status" value="1"/>
</dbReference>
<dbReference type="FunFam" id="1.10.510.10:FF:001023">
    <property type="entry name" value="Os07g0541700 protein"/>
    <property type="match status" value="1"/>
</dbReference>
<comment type="catalytic activity">
    <reaction evidence="14">
        <text>L-seryl-[protein] + ATP = O-phospho-L-seryl-[protein] + ADP + H(+)</text>
        <dbReference type="Rhea" id="RHEA:17989"/>
        <dbReference type="Rhea" id="RHEA-COMP:9863"/>
        <dbReference type="Rhea" id="RHEA-COMP:11604"/>
        <dbReference type="ChEBI" id="CHEBI:15378"/>
        <dbReference type="ChEBI" id="CHEBI:29999"/>
        <dbReference type="ChEBI" id="CHEBI:30616"/>
        <dbReference type="ChEBI" id="CHEBI:83421"/>
        <dbReference type="ChEBI" id="CHEBI:456216"/>
        <dbReference type="EC" id="2.7.11.1"/>
    </reaction>
</comment>
<evidence type="ECO:0000259" key="15">
    <source>
        <dbReference type="PROSITE" id="PS50011"/>
    </source>
</evidence>
<keyword evidence="10" id="KW-1133">Transmembrane helix</keyword>
<evidence type="ECO:0000256" key="6">
    <source>
        <dbReference type="ARBA" id="ARBA00022729"/>
    </source>
</evidence>
<evidence type="ECO:0000256" key="2">
    <source>
        <dbReference type="ARBA" id="ARBA00012513"/>
    </source>
</evidence>
<comment type="catalytic activity">
    <reaction evidence="13">
        <text>L-threonyl-[protein] + ATP = O-phospho-L-threonyl-[protein] + ADP + H(+)</text>
        <dbReference type="Rhea" id="RHEA:46608"/>
        <dbReference type="Rhea" id="RHEA-COMP:11060"/>
        <dbReference type="Rhea" id="RHEA-COMP:11605"/>
        <dbReference type="ChEBI" id="CHEBI:15378"/>
        <dbReference type="ChEBI" id="CHEBI:30013"/>
        <dbReference type="ChEBI" id="CHEBI:30616"/>
        <dbReference type="ChEBI" id="CHEBI:61977"/>
        <dbReference type="ChEBI" id="CHEBI:456216"/>
        <dbReference type="EC" id="2.7.11.1"/>
    </reaction>
</comment>
<keyword evidence="8 16" id="KW-0418">Kinase</keyword>
<dbReference type="AlphaFoldDB" id="A0A1E5V2I7"/>
<evidence type="ECO:0000256" key="4">
    <source>
        <dbReference type="ARBA" id="ARBA00022679"/>
    </source>
</evidence>
<comment type="subcellular location">
    <subcellularLocation>
        <location evidence="1">Membrane</location>
        <topology evidence="1">Single-pass type I membrane protein</topology>
    </subcellularLocation>
</comment>
<evidence type="ECO:0000313" key="17">
    <source>
        <dbReference type="Proteomes" id="UP000095767"/>
    </source>
</evidence>
<sequence>MTHPGEPALCIEYGTDYFVVSFPSEFGLSYNCPKTVCVPSLIRFFTTVSCSYFHEQLYGTSILNWTRAFFWSEAHFAECAISYYTPNVMFRSVVIAIVSAISITKLHFGKCVEKFLRMQQMLGPIRFAYTDITAITSHFRDKLEEMRMALVYEYMSHGSLDKYIFSAERSFSWDKLNEIALGIARGINYLHLGCDMQILHFDIKPHNILLDSNFVPKVADFGLAKLYPRDNSFVPPHNILAKLYPRDKSFVPTSASRGTVGFIAPEMISRGFGAISSKSDVYSFGLLLLEMAGGRRNFYENAASPSQAYYPSWVYGQLAKQEAGEISSAAIADMHELERKLCIIGLRCIQMNRKFVRA</sequence>
<evidence type="ECO:0000256" key="12">
    <source>
        <dbReference type="ARBA" id="ARBA00023180"/>
    </source>
</evidence>
<dbReference type="InterPro" id="IPR045874">
    <property type="entry name" value="LRK10/LRL21-25-like"/>
</dbReference>
<comment type="caution">
    <text evidence="16">The sequence shown here is derived from an EMBL/GenBank/DDBJ whole genome shotgun (WGS) entry which is preliminary data.</text>
</comment>
<dbReference type="GO" id="GO:0005524">
    <property type="term" value="F:ATP binding"/>
    <property type="evidence" value="ECO:0007669"/>
    <property type="project" value="UniProtKB-KW"/>
</dbReference>
<evidence type="ECO:0000256" key="11">
    <source>
        <dbReference type="ARBA" id="ARBA00023136"/>
    </source>
</evidence>
<keyword evidence="17" id="KW-1185">Reference proteome</keyword>
<proteinExistence type="predicted"/>
<keyword evidence="11" id="KW-0472">Membrane</keyword>
<name>A0A1E5V2I7_9POAL</name>
<dbReference type="InterPro" id="IPR008271">
    <property type="entry name" value="Ser/Thr_kinase_AS"/>
</dbReference>
<evidence type="ECO:0000256" key="10">
    <source>
        <dbReference type="ARBA" id="ARBA00022989"/>
    </source>
</evidence>
<evidence type="ECO:0000256" key="3">
    <source>
        <dbReference type="ARBA" id="ARBA00022527"/>
    </source>
</evidence>
<keyword evidence="7" id="KW-0547">Nucleotide-binding</keyword>
<evidence type="ECO:0000256" key="13">
    <source>
        <dbReference type="ARBA" id="ARBA00047899"/>
    </source>
</evidence>
<dbReference type="EC" id="2.7.11.1" evidence="2"/>
<evidence type="ECO:0000256" key="1">
    <source>
        <dbReference type="ARBA" id="ARBA00004479"/>
    </source>
</evidence>
<evidence type="ECO:0000256" key="5">
    <source>
        <dbReference type="ARBA" id="ARBA00022692"/>
    </source>
</evidence>
<keyword evidence="12" id="KW-0325">Glycoprotein</keyword>
<evidence type="ECO:0000256" key="8">
    <source>
        <dbReference type="ARBA" id="ARBA00022777"/>
    </source>
</evidence>
<keyword evidence="4" id="KW-0808">Transferase</keyword>
<dbReference type="InterPro" id="IPR000719">
    <property type="entry name" value="Prot_kinase_dom"/>
</dbReference>
<keyword evidence="5" id="KW-0812">Transmembrane</keyword>
<dbReference type="GO" id="GO:0016020">
    <property type="term" value="C:membrane"/>
    <property type="evidence" value="ECO:0007669"/>
    <property type="project" value="UniProtKB-SubCell"/>
</dbReference>
<dbReference type="STRING" id="888268.A0A1E5V2I7"/>
<reference evidence="16 17" key="1">
    <citation type="submission" date="2016-09" db="EMBL/GenBank/DDBJ databases">
        <title>The draft genome of Dichanthelium oligosanthes: A C3 panicoid grass species.</title>
        <authorList>
            <person name="Studer A.J."/>
            <person name="Schnable J.C."/>
            <person name="Brutnell T.P."/>
        </authorList>
    </citation>
    <scope>NUCLEOTIDE SEQUENCE [LARGE SCALE GENOMIC DNA]</scope>
    <source>
        <strain evidence="17">cv. Kellogg 1175</strain>
        <tissue evidence="16">Leaf</tissue>
    </source>
</reference>
<dbReference type="PROSITE" id="PS00108">
    <property type="entry name" value="PROTEIN_KINASE_ST"/>
    <property type="match status" value="1"/>
</dbReference>
<dbReference type="EMBL" id="LWDX02053970">
    <property type="protein sequence ID" value="OEL19331.1"/>
    <property type="molecule type" value="Genomic_DNA"/>
</dbReference>
<feature type="domain" description="Protein kinase" evidence="15">
    <location>
        <begin position="65"/>
        <end position="358"/>
    </location>
</feature>
<evidence type="ECO:0000256" key="7">
    <source>
        <dbReference type="ARBA" id="ARBA00022741"/>
    </source>
</evidence>
<keyword evidence="9" id="KW-0067">ATP-binding</keyword>
<keyword evidence="6" id="KW-0732">Signal</keyword>